<dbReference type="CDD" id="cd09272">
    <property type="entry name" value="RNase_HI_RT_Ty1"/>
    <property type="match status" value="1"/>
</dbReference>
<organism evidence="1 2">
    <name type="scientific">Peronospora belbahrii</name>
    <dbReference type="NCBI Taxonomy" id="622444"/>
    <lineage>
        <taxon>Eukaryota</taxon>
        <taxon>Sar</taxon>
        <taxon>Stramenopiles</taxon>
        <taxon>Oomycota</taxon>
        <taxon>Peronosporomycetes</taxon>
        <taxon>Peronosporales</taxon>
        <taxon>Peronosporaceae</taxon>
        <taxon>Peronospora</taxon>
    </lineage>
</organism>
<gene>
    <name evidence="1" type="ORF">PBS003_LOCUS113</name>
</gene>
<sequence length="175" mass="19669">MLWAMYCDSWRILKTITGLQSSAYFAIYKALRRMEYATSLVTRSTFVDTRTHTGLATSPTASQVYTIRCASELGQQETTKCVSLSKSEAEYIDLSLAVQEGKWIHRLPCEIMTAANKDGPELMIYEDNQSCIKMTKNPVNHGHTKLIDIKYHHICDDTSSVMRSSAAKSSSSRLV</sequence>
<name>A0AAU9KLG0_9STRA</name>
<dbReference type="Proteomes" id="UP001160483">
    <property type="component" value="Unassembled WGS sequence"/>
</dbReference>
<dbReference type="AlphaFoldDB" id="A0AAU9KLG0"/>
<evidence type="ECO:0000313" key="2">
    <source>
        <dbReference type="Proteomes" id="UP001160483"/>
    </source>
</evidence>
<reference evidence="1" key="1">
    <citation type="submission" date="2021-11" db="EMBL/GenBank/DDBJ databases">
        <authorList>
            <person name="Islam A."/>
            <person name="Islam S."/>
            <person name="Flora M.S."/>
            <person name="Rahman M."/>
            <person name="Ziaur R.M."/>
            <person name="Epstein J.H."/>
            <person name="Hassan M."/>
            <person name="Klassen M."/>
            <person name="Woodard K."/>
            <person name="Webb A."/>
            <person name="Webby R.J."/>
            <person name="El Zowalaty M.E."/>
        </authorList>
    </citation>
    <scope>NUCLEOTIDE SEQUENCE</scope>
    <source>
        <strain evidence="1">Pbs3</strain>
    </source>
</reference>
<proteinExistence type="predicted"/>
<dbReference type="PANTHER" id="PTHR11439:SF463">
    <property type="entry name" value="REVERSE TRANSCRIPTASE TY1_COPIA-TYPE DOMAIN-CONTAINING PROTEIN"/>
    <property type="match status" value="1"/>
</dbReference>
<protein>
    <submittedName>
        <fullName evidence="1">Uncharacterized protein</fullName>
    </submittedName>
</protein>
<dbReference type="EMBL" id="CAKKTJ010000004">
    <property type="protein sequence ID" value="CAH0473204.1"/>
    <property type="molecule type" value="Genomic_DNA"/>
</dbReference>
<comment type="caution">
    <text evidence="1">The sequence shown here is derived from an EMBL/GenBank/DDBJ whole genome shotgun (WGS) entry which is preliminary data.</text>
</comment>
<accession>A0AAU9KLG0</accession>
<evidence type="ECO:0000313" key="1">
    <source>
        <dbReference type="EMBL" id="CAH0473204.1"/>
    </source>
</evidence>
<dbReference type="PANTHER" id="PTHR11439">
    <property type="entry name" value="GAG-POL-RELATED RETROTRANSPOSON"/>
    <property type="match status" value="1"/>
</dbReference>